<dbReference type="RefSeq" id="WP_104537269.1">
    <property type="nucleotide sequence ID" value="NZ_MIGY01000002.1"/>
</dbReference>
<dbReference type="AlphaFoldDB" id="A0A2S7ADX5"/>
<accession>A0A2S7ADX5</accession>
<protein>
    <submittedName>
        <fullName evidence="1">Uncharacterized protein</fullName>
    </submittedName>
</protein>
<gene>
    <name evidence="1" type="ORF">XarjCFBP7645_09310</name>
</gene>
<dbReference type="Proteomes" id="UP000239204">
    <property type="component" value="Unassembled WGS sequence"/>
</dbReference>
<organism evidence="1 2">
    <name type="scientific">Xanthomonas arboricola</name>
    <dbReference type="NCBI Taxonomy" id="56448"/>
    <lineage>
        <taxon>Bacteria</taxon>
        <taxon>Pseudomonadati</taxon>
        <taxon>Pseudomonadota</taxon>
        <taxon>Gammaproteobacteria</taxon>
        <taxon>Lysobacterales</taxon>
        <taxon>Lysobacteraceae</taxon>
        <taxon>Xanthomonas</taxon>
    </lineage>
</organism>
<evidence type="ECO:0000313" key="1">
    <source>
        <dbReference type="EMBL" id="PPU07791.1"/>
    </source>
</evidence>
<sequence length="266" mass="28873">MKAAEIKAAFPTEAALCDCFLAGLKKLGGWTAYPETAGFDILAVYDATGHQLGIEAKLALNAKVADQILPDHYMGYGDEGREGPDFRAVVVPSITDASAGIAKMLGILGVMVWAPEPGYSRGWSFERCLDHYGAARPDRRAYDAEAGPLNDWDMAWHDWNPARRCTLPEIVPAVRCGVPAPLRLTPWKIGALRVMAQLEINGFVTAKVVRDCGVDARRFCASDGWLEQLGGGRWGRGKMPAFDAQHPEAYAQLLAEAKTKSQQVAA</sequence>
<name>A0A2S7ADX5_9XANT</name>
<dbReference type="EMBL" id="MIGY01000002">
    <property type="protein sequence ID" value="PPU07791.1"/>
    <property type="molecule type" value="Genomic_DNA"/>
</dbReference>
<comment type="caution">
    <text evidence="1">The sequence shown here is derived from an EMBL/GenBank/DDBJ whole genome shotgun (WGS) entry which is preliminary data.</text>
</comment>
<reference evidence="1 2" key="1">
    <citation type="submission" date="2016-08" db="EMBL/GenBank/DDBJ databases">
        <title>Evolution of the type three secretion system and type three effector repertoires in Xanthomonas.</title>
        <authorList>
            <person name="Merda D."/>
            <person name="Briand M."/>
            <person name="Bosis E."/>
            <person name="Rousseau C."/>
            <person name="Portier P."/>
            <person name="Jacques M.-A."/>
            <person name="Fischer-Le Saux M."/>
        </authorList>
    </citation>
    <scope>NUCLEOTIDE SEQUENCE [LARGE SCALE GENOMIC DNA]</scope>
    <source>
        <strain evidence="1 2">CFBP 7645</strain>
    </source>
</reference>
<evidence type="ECO:0000313" key="2">
    <source>
        <dbReference type="Proteomes" id="UP000239204"/>
    </source>
</evidence>
<proteinExistence type="predicted"/>